<sequence>MTIIYLDYAATTPVLPEVVDAMLPYFTGLYGNASSTHSAGREARAAIHQARDNIASFVGCAPSQLVFTSGGTESNNMALFGAAAAQAGKGKHIITTQTEHHAVLHTSEHLEKLGYEVTYLPVDTTGRIRLDDLQQALRPDTILISIMYVNNEVGTMQPLQQIGELARSKGIIFHVDAVQALGHIPIDLNRLPVDLMSFSAHKLHGPKGIGALYIAKHAKLEPFMYGGNQERKRRAGTENTAAIAGFSKAVKIIDSNMYEMQQKMEKLRLEMVTRLEQLLGIEQFVINGHPVERLPHILNISFPGVSTESMLMNLDLEGIAAASGSACTSGSLEVSHVLKAMKLSEEVMKSAVRFSFGLGTTSKEIEITAHKIATIVNRIRNN</sequence>
<keyword evidence="9" id="KW-0411">Iron-sulfur</keyword>
<evidence type="ECO:0000313" key="14">
    <source>
        <dbReference type="Proteomes" id="UP000641588"/>
    </source>
</evidence>
<organism evidence="13 14">
    <name type="scientific">Paenibacillus foliorum</name>
    <dbReference type="NCBI Taxonomy" id="2654974"/>
    <lineage>
        <taxon>Bacteria</taxon>
        <taxon>Bacillati</taxon>
        <taxon>Bacillota</taxon>
        <taxon>Bacilli</taxon>
        <taxon>Bacillales</taxon>
        <taxon>Paenibacillaceae</taxon>
        <taxon>Paenibacillus</taxon>
    </lineage>
</organism>
<keyword evidence="7" id="KW-0663">Pyridoxal phosphate</keyword>
<dbReference type="PANTHER" id="PTHR11601">
    <property type="entry name" value="CYSTEINE DESULFURYLASE FAMILY MEMBER"/>
    <property type="match status" value="1"/>
</dbReference>
<keyword evidence="14" id="KW-1185">Reference proteome</keyword>
<name>A0A972H023_9BACL</name>
<dbReference type="PIRSF" id="PIRSF005572">
    <property type="entry name" value="NifS"/>
    <property type="match status" value="1"/>
</dbReference>
<keyword evidence="13" id="KW-0032">Aminotransferase</keyword>
<evidence type="ECO:0000256" key="6">
    <source>
        <dbReference type="ARBA" id="ARBA00022723"/>
    </source>
</evidence>
<dbReference type="Gene3D" id="1.10.260.50">
    <property type="match status" value="1"/>
</dbReference>
<dbReference type="Pfam" id="PF00266">
    <property type="entry name" value="Aminotran_5"/>
    <property type="match status" value="1"/>
</dbReference>
<evidence type="ECO:0000256" key="8">
    <source>
        <dbReference type="ARBA" id="ARBA00023004"/>
    </source>
</evidence>
<dbReference type="Proteomes" id="UP000641588">
    <property type="component" value="Unassembled WGS sequence"/>
</dbReference>
<evidence type="ECO:0000256" key="11">
    <source>
        <dbReference type="RuleBase" id="RU004504"/>
    </source>
</evidence>
<dbReference type="RefSeq" id="WP_171654294.1">
    <property type="nucleotide sequence ID" value="NZ_WHOD01000087.1"/>
</dbReference>
<proteinExistence type="inferred from homology"/>
<dbReference type="GO" id="GO:0051537">
    <property type="term" value="F:2 iron, 2 sulfur cluster binding"/>
    <property type="evidence" value="ECO:0007669"/>
    <property type="project" value="UniProtKB-KW"/>
</dbReference>
<gene>
    <name evidence="13" type="ORF">GC093_23035</name>
</gene>
<evidence type="ECO:0000256" key="2">
    <source>
        <dbReference type="ARBA" id="ARBA00006490"/>
    </source>
</evidence>
<dbReference type="EMBL" id="WHOD01000087">
    <property type="protein sequence ID" value="NOU96075.1"/>
    <property type="molecule type" value="Genomic_DNA"/>
</dbReference>
<evidence type="ECO:0000256" key="3">
    <source>
        <dbReference type="ARBA" id="ARBA00012239"/>
    </source>
</evidence>
<dbReference type="InterPro" id="IPR015422">
    <property type="entry name" value="PyrdxlP-dep_Trfase_small"/>
</dbReference>
<keyword evidence="5" id="KW-0001">2Fe-2S</keyword>
<reference evidence="13" key="1">
    <citation type="submission" date="2019-10" db="EMBL/GenBank/DDBJ databases">
        <title>Description of Paenibacillus glebae sp. nov.</title>
        <authorList>
            <person name="Carlier A."/>
            <person name="Qi S."/>
        </authorList>
    </citation>
    <scope>NUCLEOTIDE SEQUENCE</scope>
    <source>
        <strain evidence="13">LMG 31456</strain>
    </source>
</reference>
<dbReference type="InterPro" id="IPR020578">
    <property type="entry name" value="Aminotrans_V_PyrdxlP_BS"/>
</dbReference>
<feature type="domain" description="Aminotransferase class V" evidence="12">
    <location>
        <begin position="4"/>
        <end position="366"/>
    </location>
</feature>
<dbReference type="GO" id="GO:0046872">
    <property type="term" value="F:metal ion binding"/>
    <property type="evidence" value="ECO:0007669"/>
    <property type="project" value="UniProtKB-KW"/>
</dbReference>
<evidence type="ECO:0000256" key="7">
    <source>
        <dbReference type="ARBA" id="ARBA00022898"/>
    </source>
</evidence>
<comment type="caution">
    <text evidence="13">The sequence shown here is derived from an EMBL/GenBank/DDBJ whole genome shotgun (WGS) entry which is preliminary data.</text>
</comment>
<dbReference type="PANTHER" id="PTHR11601:SF34">
    <property type="entry name" value="CYSTEINE DESULFURASE"/>
    <property type="match status" value="1"/>
</dbReference>
<evidence type="ECO:0000256" key="1">
    <source>
        <dbReference type="ARBA" id="ARBA00001933"/>
    </source>
</evidence>
<dbReference type="InterPro" id="IPR000192">
    <property type="entry name" value="Aminotrans_V_dom"/>
</dbReference>
<dbReference type="AlphaFoldDB" id="A0A972H023"/>
<evidence type="ECO:0000256" key="5">
    <source>
        <dbReference type="ARBA" id="ARBA00022714"/>
    </source>
</evidence>
<dbReference type="GO" id="GO:0031071">
    <property type="term" value="F:cysteine desulfurase activity"/>
    <property type="evidence" value="ECO:0007669"/>
    <property type="project" value="UniProtKB-EC"/>
</dbReference>
<dbReference type="PROSITE" id="PS00595">
    <property type="entry name" value="AA_TRANSFER_CLASS_5"/>
    <property type="match status" value="1"/>
</dbReference>
<comment type="catalytic activity">
    <reaction evidence="10">
        <text>(sulfur carrier)-H + L-cysteine = (sulfur carrier)-SH + L-alanine</text>
        <dbReference type="Rhea" id="RHEA:43892"/>
        <dbReference type="Rhea" id="RHEA-COMP:14737"/>
        <dbReference type="Rhea" id="RHEA-COMP:14739"/>
        <dbReference type="ChEBI" id="CHEBI:29917"/>
        <dbReference type="ChEBI" id="CHEBI:35235"/>
        <dbReference type="ChEBI" id="CHEBI:57972"/>
        <dbReference type="ChEBI" id="CHEBI:64428"/>
        <dbReference type="EC" id="2.8.1.7"/>
    </reaction>
</comment>
<dbReference type="SUPFAM" id="SSF53383">
    <property type="entry name" value="PLP-dependent transferases"/>
    <property type="match status" value="1"/>
</dbReference>
<evidence type="ECO:0000256" key="10">
    <source>
        <dbReference type="ARBA" id="ARBA00050776"/>
    </source>
</evidence>
<dbReference type="GO" id="GO:0008483">
    <property type="term" value="F:transaminase activity"/>
    <property type="evidence" value="ECO:0007669"/>
    <property type="project" value="UniProtKB-KW"/>
</dbReference>
<accession>A0A972H023</accession>
<dbReference type="Gene3D" id="3.40.640.10">
    <property type="entry name" value="Type I PLP-dependent aspartate aminotransferase-like (Major domain)"/>
    <property type="match status" value="1"/>
</dbReference>
<comment type="cofactor">
    <cofactor evidence="1 11">
        <name>pyridoxal 5'-phosphate</name>
        <dbReference type="ChEBI" id="CHEBI:597326"/>
    </cofactor>
</comment>
<keyword evidence="4" id="KW-0808">Transferase</keyword>
<evidence type="ECO:0000313" key="13">
    <source>
        <dbReference type="EMBL" id="NOU96075.1"/>
    </source>
</evidence>
<dbReference type="Gene3D" id="3.90.1150.10">
    <property type="entry name" value="Aspartate Aminotransferase, domain 1"/>
    <property type="match status" value="1"/>
</dbReference>
<dbReference type="InterPro" id="IPR016454">
    <property type="entry name" value="Cysteine_dSase"/>
</dbReference>
<dbReference type="InterPro" id="IPR015421">
    <property type="entry name" value="PyrdxlP-dep_Trfase_major"/>
</dbReference>
<protein>
    <recommendedName>
        <fullName evidence="3">cysteine desulfurase</fullName>
        <ecNumber evidence="3">2.8.1.7</ecNumber>
    </recommendedName>
</protein>
<evidence type="ECO:0000256" key="4">
    <source>
        <dbReference type="ARBA" id="ARBA00022679"/>
    </source>
</evidence>
<dbReference type="NCBIfam" id="NF002806">
    <property type="entry name" value="PRK02948.1"/>
    <property type="match status" value="1"/>
</dbReference>
<dbReference type="InterPro" id="IPR015424">
    <property type="entry name" value="PyrdxlP-dep_Trfase"/>
</dbReference>
<keyword evidence="8" id="KW-0408">Iron</keyword>
<keyword evidence="6" id="KW-0479">Metal-binding</keyword>
<evidence type="ECO:0000256" key="9">
    <source>
        <dbReference type="ARBA" id="ARBA00023014"/>
    </source>
</evidence>
<dbReference type="EC" id="2.8.1.7" evidence="3"/>
<evidence type="ECO:0000259" key="12">
    <source>
        <dbReference type="Pfam" id="PF00266"/>
    </source>
</evidence>
<comment type="similarity">
    <text evidence="2">Belongs to the class-V pyridoxal-phosphate-dependent aminotransferase family. NifS/IscS subfamily.</text>
</comment>
<dbReference type="FunFam" id="3.40.640.10:FF:000003">
    <property type="entry name" value="Cysteine desulfurase IscS"/>
    <property type="match status" value="1"/>
</dbReference>